<evidence type="ECO:0000313" key="2">
    <source>
        <dbReference type="EMBL" id="AEI39033.1"/>
    </source>
</evidence>
<organism evidence="2 3">
    <name type="scientific">Paenibacillus mucilaginosus (strain KNP414)</name>
    <dbReference type="NCBI Taxonomy" id="1036673"/>
    <lineage>
        <taxon>Bacteria</taxon>
        <taxon>Bacillati</taxon>
        <taxon>Bacillota</taxon>
        <taxon>Bacilli</taxon>
        <taxon>Bacillales</taxon>
        <taxon>Paenibacillaceae</taxon>
        <taxon>Paenibacillus</taxon>
    </lineage>
</organism>
<evidence type="ECO:0000256" key="1">
    <source>
        <dbReference type="SAM" id="Phobius"/>
    </source>
</evidence>
<evidence type="ECO:0008006" key="4">
    <source>
        <dbReference type="Google" id="ProtNLM"/>
    </source>
</evidence>
<name>F8FP83_PAEMK</name>
<evidence type="ECO:0000313" key="3">
    <source>
        <dbReference type="Proteomes" id="UP000006620"/>
    </source>
</evidence>
<keyword evidence="1" id="KW-0472">Membrane</keyword>
<reference evidence="2 3" key="2">
    <citation type="journal article" date="2013" name="Genome Announc.">
        <title>Genome Sequence of Growth-Improving Paenibacillus mucilaginosus Strain KNP414.</title>
        <authorList>
            <person name="Lu J.J."/>
            <person name="Wang J.F."/>
            <person name="Hu X.F."/>
        </authorList>
    </citation>
    <scope>NUCLEOTIDE SEQUENCE [LARGE SCALE GENOMIC DNA]</scope>
    <source>
        <strain evidence="2 3">KNP414</strain>
    </source>
</reference>
<feature type="transmembrane region" description="Helical" evidence="1">
    <location>
        <begin position="295"/>
        <end position="313"/>
    </location>
</feature>
<dbReference type="KEGG" id="pms:KNP414_00408"/>
<accession>F8FP83</accession>
<dbReference type="HOGENOM" id="CLU_833778_0_0_9"/>
<dbReference type="Proteomes" id="UP000006620">
    <property type="component" value="Chromosome"/>
</dbReference>
<reference evidence="3" key="1">
    <citation type="submission" date="2011-06" db="EMBL/GenBank/DDBJ databases">
        <title>Complete genome sequence of Paenibacillus mucilaginosus KNP414.</title>
        <authorList>
            <person name="Wang J."/>
            <person name="Hu S."/>
            <person name="Hu X."/>
            <person name="Zhang B."/>
            <person name="Dong D."/>
            <person name="Zhang S."/>
            <person name="Zhao K."/>
            <person name="Wu D."/>
        </authorList>
    </citation>
    <scope>NUCLEOTIDE SEQUENCE [LARGE SCALE GENOMIC DNA]</scope>
    <source>
        <strain evidence="3">KNP414</strain>
    </source>
</reference>
<keyword evidence="1" id="KW-0812">Transmembrane</keyword>
<feature type="transmembrane region" description="Helical" evidence="1">
    <location>
        <begin position="267"/>
        <end position="283"/>
    </location>
</feature>
<feature type="transmembrane region" description="Helical" evidence="1">
    <location>
        <begin position="99"/>
        <end position="116"/>
    </location>
</feature>
<dbReference type="PATRIC" id="fig|1036673.3.peg.360"/>
<dbReference type="AlphaFoldDB" id="F8FP83"/>
<feature type="transmembrane region" description="Helical" evidence="1">
    <location>
        <begin position="122"/>
        <end position="140"/>
    </location>
</feature>
<proteinExistence type="predicted"/>
<feature type="transmembrane region" description="Helical" evidence="1">
    <location>
        <begin position="14"/>
        <end position="32"/>
    </location>
</feature>
<dbReference type="RefSeq" id="WP_013914199.1">
    <property type="nucleotide sequence ID" value="NC_015690.1"/>
</dbReference>
<protein>
    <recommendedName>
        <fullName evidence="4">Flp pilus assembly protein TadB</fullName>
    </recommendedName>
</protein>
<keyword evidence="1" id="KW-1133">Transmembrane helix</keyword>
<sequence length="333" mass="38185">MIRELKLFLFSRDIFPVLLALLSLFLFTVKYWKIDLQNKSKEMGSRTFTKLLAWGVENNRKRVQKERIGLKQRKVVKLYQRILGSVIEAYEIKITVENFTVFFIVLWFVLVAVLYWTIENLLMAVLIATPAVAAVFAAIVTSSKSRIKARDTAVMDFLDIICPLIGRGVTATFERNIAAADPRIRGHIQTYINQRKFSTIAVERAMDELAEKLGPRFHEFARKAKNYEYNAREGDAEAFMDVVEMNKLIRMFEVRSEALFERKNQDMLARILIIILLALYANYVGVSAEFMQSSGIAHIINSVVVCFCLVIFAGNQLVQITARVNDDEFTEEA</sequence>
<gene>
    <name evidence="2" type="ordered locus">KNP414_00408</name>
</gene>
<dbReference type="EMBL" id="CP002869">
    <property type="protein sequence ID" value="AEI39033.1"/>
    <property type="molecule type" value="Genomic_DNA"/>
</dbReference>